<keyword evidence="3" id="KW-1185">Reference proteome</keyword>
<comment type="caution">
    <text evidence="2">The sequence shown here is derived from an EMBL/GenBank/DDBJ whole genome shotgun (WGS) entry which is preliminary data.</text>
</comment>
<dbReference type="AlphaFoldDB" id="A0A540M0Y7"/>
<evidence type="ECO:0000313" key="2">
    <source>
        <dbReference type="EMBL" id="TQD92209.1"/>
    </source>
</evidence>
<name>A0A540M0Y7_MALBA</name>
<reference evidence="2 3" key="1">
    <citation type="journal article" date="2019" name="G3 (Bethesda)">
        <title>Sequencing of a Wild Apple (Malus baccata) Genome Unravels the Differences Between Cultivated and Wild Apple Species Regarding Disease Resistance and Cold Tolerance.</title>
        <authorList>
            <person name="Chen X."/>
        </authorList>
    </citation>
    <scope>NUCLEOTIDE SEQUENCE [LARGE SCALE GENOMIC DNA]</scope>
    <source>
        <strain evidence="3">cv. Shandingzi</strain>
        <tissue evidence="2">Leaves</tissue>
    </source>
</reference>
<evidence type="ECO:0000256" key="1">
    <source>
        <dbReference type="SAM" id="MobiDB-lite"/>
    </source>
</evidence>
<gene>
    <name evidence="2" type="ORF">C1H46_022179</name>
</gene>
<dbReference type="EMBL" id="VIEB01000397">
    <property type="protein sequence ID" value="TQD92209.1"/>
    <property type="molecule type" value="Genomic_DNA"/>
</dbReference>
<evidence type="ECO:0000313" key="3">
    <source>
        <dbReference type="Proteomes" id="UP000315295"/>
    </source>
</evidence>
<dbReference type="PANTHER" id="PTHR34570:SF12">
    <property type="entry name" value="EXPRESSED PROTEIN"/>
    <property type="match status" value="1"/>
</dbReference>
<proteinExistence type="predicted"/>
<dbReference type="PANTHER" id="PTHR34570">
    <property type="entry name" value="OS03G0593100 PROTEIN"/>
    <property type="match status" value="1"/>
</dbReference>
<protein>
    <submittedName>
        <fullName evidence="2">Uncharacterized protein</fullName>
    </submittedName>
</protein>
<accession>A0A540M0Y7</accession>
<sequence length="150" mass="17100">MDRENHETTVVHSSIALLQERFRELQRVKAMREEREISRMLALSSDSEPKQFTVMNRNPTMHNEPTRARLFFHLDHLVHGCGTSASGASLSLWPTLQSKHEDCPHGKTETLLLINLCPTFRDTTSLKTCPNKFEDSDPNSDSDVDTSLHL</sequence>
<feature type="region of interest" description="Disordered" evidence="1">
    <location>
        <begin position="130"/>
        <end position="150"/>
    </location>
</feature>
<organism evidence="2 3">
    <name type="scientific">Malus baccata</name>
    <name type="common">Siberian crab apple</name>
    <name type="synonym">Pyrus baccata</name>
    <dbReference type="NCBI Taxonomy" id="106549"/>
    <lineage>
        <taxon>Eukaryota</taxon>
        <taxon>Viridiplantae</taxon>
        <taxon>Streptophyta</taxon>
        <taxon>Embryophyta</taxon>
        <taxon>Tracheophyta</taxon>
        <taxon>Spermatophyta</taxon>
        <taxon>Magnoliopsida</taxon>
        <taxon>eudicotyledons</taxon>
        <taxon>Gunneridae</taxon>
        <taxon>Pentapetalae</taxon>
        <taxon>rosids</taxon>
        <taxon>fabids</taxon>
        <taxon>Rosales</taxon>
        <taxon>Rosaceae</taxon>
        <taxon>Amygdaloideae</taxon>
        <taxon>Maleae</taxon>
        <taxon>Malus</taxon>
    </lineage>
</organism>
<dbReference type="Proteomes" id="UP000315295">
    <property type="component" value="Unassembled WGS sequence"/>
</dbReference>